<reference evidence="1" key="1">
    <citation type="submission" date="2020-04" db="EMBL/GenBank/DDBJ databases">
        <authorList>
            <person name="Alioto T."/>
            <person name="Alioto T."/>
            <person name="Gomez Garrido J."/>
        </authorList>
    </citation>
    <scope>NUCLEOTIDE SEQUENCE</scope>
    <source>
        <strain evidence="1">A484AB</strain>
    </source>
</reference>
<gene>
    <name evidence="1" type="ORF">PACLA_8A042837</name>
</gene>
<dbReference type="EMBL" id="CACRXK020011948">
    <property type="protein sequence ID" value="CAB4022388.1"/>
    <property type="molecule type" value="Genomic_DNA"/>
</dbReference>
<sequence>MLELMLGQIANYCPIISHNTIVKNSISIEFIWNIIRLHFGFQATGAHYVDFNNIKLQPDEHPEDLYQRLMAFVKDSLLSSSGNITHHNEQITEDEELSPTLENFVVLTWLRLNA</sequence>
<protein>
    <submittedName>
        <fullName evidence="1">Retrovirus-related Pol poly from transposon opus</fullName>
    </submittedName>
</protein>
<name>A0A6S7KPK3_PARCT</name>
<dbReference type="Proteomes" id="UP001152795">
    <property type="component" value="Unassembled WGS sequence"/>
</dbReference>
<organism evidence="1 2">
    <name type="scientific">Paramuricea clavata</name>
    <name type="common">Red gorgonian</name>
    <name type="synonym">Violescent sea-whip</name>
    <dbReference type="NCBI Taxonomy" id="317549"/>
    <lineage>
        <taxon>Eukaryota</taxon>
        <taxon>Metazoa</taxon>
        <taxon>Cnidaria</taxon>
        <taxon>Anthozoa</taxon>
        <taxon>Octocorallia</taxon>
        <taxon>Malacalcyonacea</taxon>
        <taxon>Plexauridae</taxon>
        <taxon>Paramuricea</taxon>
    </lineage>
</organism>
<accession>A0A6S7KPK3</accession>
<comment type="caution">
    <text evidence="1">The sequence shown here is derived from an EMBL/GenBank/DDBJ whole genome shotgun (WGS) entry which is preliminary data.</text>
</comment>
<dbReference type="AlphaFoldDB" id="A0A6S7KPK3"/>
<evidence type="ECO:0000313" key="2">
    <source>
        <dbReference type="Proteomes" id="UP001152795"/>
    </source>
</evidence>
<evidence type="ECO:0000313" key="1">
    <source>
        <dbReference type="EMBL" id="CAB4022388.1"/>
    </source>
</evidence>
<keyword evidence="2" id="KW-1185">Reference proteome</keyword>
<proteinExistence type="predicted"/>
<dbReference type="OrthoDB" id="5982034at2759"/>